<evidence type="ECO:0000256" key="1">
    <source>
        <dbReference type="SAM" id="Phobius"/>
    </source>
</evidence>
<proteinExistence type="predicted"/>
<dbReference type="EMBL" id="BARV01007843">
    <property type="protein sequence ID" value="GAI13489.1"/>
    <property type="molecule type" value="Genomic_DNA"/>
</dbReference>
<comment type="caution">
    <text evidence="2">The sequence shown here is derived from an EMBL/GenBank/DDBJ whole genome shotgun (WGS) entry which is preliminary data.</text>
</comment>
<dbReference type="AlphaFoldDB" id="X1N4G7"/>
<keyword evidence="1" id="KW-1133">Transmembrane helix</keyword>
<gene>
    <name evidence="2" type="ORF">S06H3_15903</name>
</gene>
<reference evidence="2" key="1">
    <citation type="journal article" date="2014" name="Front. Microbiol.">
        <title>High frequency of phylogenetically diverse reductive dehalogenase-homologous genes in deep subseafloor sedimentary metagenomes.</title>
        <authorList>
            <person name="Kawai M."/>
            <person name="Futagami T."/>
            <person name="Toyoda A."/>
            <person name="Takaki Y."/>
            <person name="Nishi S."/>
            <person name="Hori S."/>
            <person name="Arai W."/>
            <person name="Tsubouchi T."/>
            <person name="Morono Y."/>
            <person name="Uchiyama I."/>
            <person name="Ito T."/>
            <person name="Fujiyama A."/>
            <person name="Inagaki F."/>
            <person name="Takami H."/>
        </authorList>
    </citation>
    <scope>NUCLEOTIDE SEQUENCE</scope>
    <source>
        <strain evidence="2">Expedition CK06-06</strain>
    </source>
</reference>
<keyword evidence="1" id="KW-0812">Transmembrane</keyword>
<evidence type="ECO:0000313" key="2">
    <source>
        <dbReference type="EMBL" id="GAI13489.1"/>
    </source>
</evidence>
<protein>
    <submittedName>
        <fullName evidence="2">Uncharacterized protein</fullName>
    </submittedName>
</protein>
<accession>X1N4G7</accession>
<feature type="transmembrane region" description="Helical" evidence="1">
    <location>
        <begin position="24"/>
        <end position="42"/>
    </location>
</feature>
<name>X1N4G7_9ZZZZ</name>
<keyword evidence="1" id="KW-0472">Membrane</keyword>
<sequence length="62" mass="7450">MQHIDNNANTIDLKFWQIMRRDTLYGNMAGICIIIAAYMPLWHTNGRYLFVQHNKKFWGYNT</sequence>
<organism evidence="2">
    <name type="scientific">marine sediment metagenome</name>
    <dbReference type="NCBI Taxonomy" id="412755"/>
    <lineage>
        <taxon>unclassified sequences</taxon>
        <taxon>metagenomes</taxon>
        <taxon>ecological metagenomes</taxon>
    </lineage>
</organism>